<dbReference type="InterPro" id="IPR038765">
    <property type="entry name" value="Papain-like_cys_pep_sf"/>
</dbReference>
<evidence type="ECO:0000256" key="1">
    <source>
        <dbReference type="SAM" id="SignalP"/>
    </source>
</evidence>
<protein>
    <recommendedName>
        <fullName evidence="3">NlpC/P60 domain-containing protein</fullName>
    </recommendedName>
</protein>
<evidence type="ECO:0000313" key="2">
    <source>
        <dbReference type="EMBL" id="XAY03674.1"/>
    </source>
</evidence>
<dbReference type="Gene3D" id="3.90.1720.10">
    <property type="entry name" value="endopeptidase domain like (from Nostoc punctiforme)"/>
    <property type="match status" value="1"/>
</dbReference>
<feature type="signal peptide" evidence="1">
    <location>
        <begin position="1"/>
        <end position="30"/>
    </location>
</feature>
<dbReference type="RefSeq" id="WP_354700228.1">
    <property type="nucleotide sequence ID" value="NZ_CP114014.1"/>
</dbReference>
<reference evidence="2" key="1">
    <citation type="submission" date="2022-12" db="EMBL/GenBank/DDBJ databases">
        <title>Paraconexibacter alkalitolerans sp. nov. and Baekduia alba sp. nov., isolated from soil and emended description of the genera Paraconexibacter (Chun et al., 2020) and Baekduia (An et al., 2020).</title>
        <authorList>
            <person name="Vieira S."/>
            <person name="Huber K.J."/>
            <person name="Geppert A."/>
            <person name="Wolf J."/>
            <person name="Neumann-Schaal M."/>
            <person name="Muesken M."/>
            <person name="Overmann J."/>
        </authorList>
    </citation>
    <scope>NUCLEOTIDE SEQUENCE</scope>
    <source>
        <strain evidence="2">AEG42_29</strain>
    </source>
</reference>
<name>A0AAU7APS2_9ACTN</name>
<accession>A0AAU7APS2</accession>
<dbReference type="AlphaFoldDB" id="A0AAU7APS2"/>
<evidence type="ECO:0008006" key="3">
    <source>
        <dbReference type="Google" id="ProtNLM"/>
    </source>
</evidence>
<dbReference type="EMBL" id="CP114014">
    <property type="protein sequence ID" value="XAY03674.1"/>
    <property type="molecule type" value="Genomic_DNA"/>
</dbReference>
<feature type="chain" id="PRO_5043683386" description="NlpC/P60 domain-containing protein" evidence="1">
    <location>
        <begin position="31"/>
        <end position="182"/>
    </location>
</feature>
<gene>
    <name evidence="2" type="ORF">DSM112329_00494</name>
</gene>
<proteinExistence type="predicted"/>
<organism evidence="2">
    <name type="scientific">Paraconexibacter sp. AEG42_29</name>
    <dbReference type="NCBI Taxonomy" id="2997339"/>
    <lineage>
        <taxon>Bacteria</taxon>
        <taxon>Bacillati</taxon>
        <taxon>Actinomycetota</taxon>
        <taxon>Thermoleophilia</taxon>
        <taxon>Solirubrobacterales</taxon>
        <taxon>Paraconexibacteraceae</taxon>
        <taxon>Paraconexibacter</taxon>
    </lineage>
</organism>
<dbReference type="KEGG" id="parq:DSM112329_00494"/>
<sequence>MPGPRRTLTTLAVTACCTVAAGAGAPTASADRVSDKAVSWGLSQVGTREDGTTNCSSKLNAWSRNMRLNVPPCRPWCGAFVHEAFRRAGVDLSPRLIDPTRTERDAAAGQRGLFTIAKSDVRPGDLLLFALHRGQSTASHIALVTSRPSGGSVRTVEGNVAHAVRKKTRGLRYAVMAVRVRR</sequence>
<dbReference type="SUPFAM" id="SSF54001">
    <property type="entry name" value="Cysteine proteinases"/>
    <property type="match status" value="1"/>
</dbReference>
<keyword evidence="1" id="KW-0732">Signal</keyword>